<keyword evidence="3" id="KW-1185">Reference proteome</keyword>
<dbReference type="PANTHER" id="PTHR30319:SF1">
    <property type="entry name" value="TRANSCRIPTIONAL REPRESSOR PAAX"/>
    <property type="match status" value="1"/>
</dbReference>
<dbReference type="Gene3D" id="1.20.58.1460">
    <property type="match status" value="1"/>
</dbReference>
<dbReference type="InterPro" id="IPR011965">
    <property type="entry name" value="PaaX_trns_reg"/>
</dbReference>
<dbReference type="InterPro" id="IPR012906">
    <property type="entry name" value="PaaX-like_N"/>
</dbReference>
<evidence type="ECO:0000259" key="1">
    <source>
        <dbReference type="Pfam" id="PF07848"/>
    </source>
</evidence>
<dbReference type="Gene3D" id="1.10.10.10">
    <property type="entry name" value="Winged helix-like DNA-binding domain superfamily/Winged helix DNA-binding domain"/>
    <property type="match status" value="1"/>
</dbReference>
<sequence>MVAPTIPDEAQDLLTLLQGDGDLRVWSVIVTIMGDMARGPGQTVSGATLGVLMGALGIRPEATRVALHRLRKDGWISSQRAGRGSLYALTDHGRAQTQAVADRIYDPNPPAPDRWHLVVTSTSTDPDNVEQHLVKQGFSELSPKVFLGVSGPGACPGCLHFSDNTPQLPQTMLNTLIPAPAAAETQRFQARLAQVRPRILSSQSPLSSLSKAALRIIVLHNWRRIVLRWPPLPLPPTWPEAQLRRDVHALLTWLGPIDADALRG</sequence>
<evidence type="ECO:0000313" key="2">
    <source>
        <dbReference type="EMBL" id="GHE88180.1"/>
    </source>
</evidence>
<organism evidence="2 3">
    <name type="scientific">Aliiroseovarius zhejiangensis</name>
    <dbReference type="NCBI Taxonomy" id="1632025"/>
    <lineage>
        <taxon>Bacteria</taxon>
        <taxon>Pseudomonadati</taxon>
        <taxon>Pseudomonadota</taxon>
        <taxon>Alphaproteobacteria</taxon>
        <taxon>Rhodobacterales</taxon>
        <taxon>Paracoccaceae</taxon>
        <taxon>Aliiroseovarius</taxon>
    </lineage>
</organism>
<name>A0ABQ3ISR3_9RHOB</name>
<dbReference type="Proteomes" id="UP000609802">
    <property type="component" value="Unassembled WGS sequence"/>
</dbReference>
<gene>
    <name evidence="2" type="ORF">GCM10016455_05370</name>
</gene>
<dbReference type="InterPro" id="IPR036388">
    <property type="entry name" value="WH-like_DNA-bd_sf"/>
</dbReference>
<proteinExistence type="predicted"/>
<accession>A0ABQ3ISR3</accession>
<dbReference type="PIRSF" id="PIRSF020623">
    <property type="entry name" value="PaaX"/>
    <property type="match status" value="1"/>
</dbReference>
<reference evidence="3" key="1">
    <citation type="journal article" date="2019" name="Int. J. Syst. Evol. Microbiol.">
        <title>The Global Catalogue of Microorganisms (GCM) 10K type strain sequencing project: providing services to taxonomists for standard genome sequencing and annotation.</title>
        <authorList>
            <consortium name="The Broad Institute Genomics Platform"/>
            <consortium name="The Broad Institute Genome Sequencing Center for Infectious Disease"/>
            <person name="Wu L."/>
            <person name="Ma J."/>
        </authorList>
    </citation>
    <scope>NUCLEOTIDE SEQUENCE [LARGE SCALE GENOMIC DNA]</scope>
    <source>
        <strain evidence="3">KCTC 42443</strain>
    </source>
</reference>
<protein>
    <recommendedName>
        <fullName evidence="1">Transcriptional repressor PaaX-like N-terminal domain-containing protein</fullName>
    </recommendedName>
</protein>
<dbReference type="SUPFAM" id="SSF46785">
    <property type="entry name" value="Winged helix' DNA-binding domain"/>
    <property type="match status" value="1"/>
</dbReference>
<dbReference type="PANTHER" id="PTHR30319">
    <property type="entry name" value="PHENYLACETIC ACID REGULATOR-RELATED TRANSCRIPTIONAL REPRESSOR"/>
    <property type="match status" value="1"/>
</dbReference>
<comment type="caution">
    <text evidence="2">The sequence shown here is derived from an EMBL/GenBank/DDBJ whole genome shotgun (WGS) entry which is preliminary data.</text>
</comment>
<dbReference type="InterPro" id="IPR036390">
    <property type="entry name" value="WH_DNA-bd_sf"/>
</dbReference>
<dbReference type="RefSeq" id="WP_191284925.1">
    <property type="nucleotide sequence ID" value="NZ_BNCH01000001.1"/>
</dbReference>
<evidence type="ECO:0000313" key="3">
    <source>
        <dbReference type="Proteomes" id="UP000609802"/>
    </source>
</evidence>
<dbReference type="Gene3D" id="3.30.70.2670">
    <property type="match status" value="1"/>
</dbReference>
<dbReference type="Pfam" id="PF07848">
    <property type="entry name" value="PaaX"/>
    <property type="match status" value="1"/>
</dbReference>
<dbReference type="EMBL" id="BNCH01000001">
    <property type="protein sequence ID" value="GHE88180.1"/>
    <property type="molecule type" value="Genomic_DNA"/>
</dbReference>
<feature type="domain" description="Transcriptional repressor PaaX-like N-terminal" evidence="1">
    <location>
        <begin position="26"/>
        <end position="93"/>
    </location>
</feature>